<dbReference type="InterPro" id="IPR003718">
    <property type="entry name" value="OsmC/Ohr_fam"/>
</dbReference>
<dbReference type="AlphaFoldDB" id="A0A9P7V195"/>
<dbReference type="Proteomes" id="UP001049176">
    <property type="component" value="Chromosome 1"/>
</dbReference>
<name>A0A9P7V195_9AGAR</name>
<dbReference type="NCBIfam" id="TIGR03561">
    <property type="entry name" value="organ_hyd_perox"/>
    <property type="match status" value="1"/>
</dbReference>
<evidence type="ECO:0000313" key="3">
    <source>
        <dbReference type="Proteomes" id="UP001049176"/>
    </source>
</evidence>
<dbReference type="GO" id="GO:0006979">
    <property type="term" value="P:response to oxidative stress"/>
    <property type="evidence" value="ECO:0007669"/>
    <property type="project" value="InterPro"/>
</dbReference>
<keyword evidence="3" id="KW-1185">Reference proteome</keyword>
<dbReference type="SUPFAM" id="SSF82784">
    <property type="entry name" value="OsmC-like"/>
    <property type="match status" value="1"/>
</dbReference>
<dbReference type="InterPro" id="IPR015946">
    <property type="entry name" value="KH_dom-like_a/b"/>
</dbReference>
<dbReference type="InterPro" id="IPR036102">
    <property type="entry name" value="OsmC/Ohrsf"/>
</dbReference>
<protein>
    <recommendedName>
        <fullName evidence="4">Organic hydroperoxide resistance protein</fullName>
    </recommendedName>
</protein>
<dbReference type="GeneID" id="66069427"/>
<accession>A0A9P7V195</accession>
<comment type="caution">
    <text evidence="2">The sequence shown here is derived from an EMBL/GenBank/DDBJ whole genome shotgun (WGS) entry which is preliminary data.</text>
</comment>
<reference evidence="2" key="1">
    <citation type="journal article" date="2021" name="Genome Biol. Evol.">
        <title>The assembled and annotated genome of the fairy-ring fungus Marasmius oreades.</title>
        <authorList>
            <person name="Hiltunen M."/>
            <person name="Ament-Velasquez S.L."/>
            <person name="Johannesson H."/>
        </authorList>
    </citation>
    <scope>NUCLEOTIDE SEQUENCE</scope>
    <source>
        <strain evidence="2">03SP1</strain>
    </source>
</reference>
<dbReference type="RefSeq" id="XP_043014862.1">
    <property type="nucleotide sequence ID" value="XM_043146162.1"/>
</dbReference>
<dbReference type="Pfam" id="PF02566">
    <property type="entry name" value="OsmC"/>
    <property type="match status" value="1"/>
</dbReference>
<evidence type="ECO:0000313" key="2">
    <source>
        <dbReference type="EMBL" id="KAG7098392.1"/>
    </source>
</evidence>
<organism evidence="2 3">
    <name type="scientific">Marasmius oreades</name>
    <name type="common">fairy-ring Marasmius</name>
    <dbReference type="NCBI Taxonomy" id="181124"/>
    <lineage>
        <taxon>Eukaryota</taxon>
        <taxon>Fungi</taxon>
        <taxon>Dikarya</taxon>
        <taxon>Basidiomycota</taxon>
        <taxon>Agaricomycotina</taxon>
        <taxon>Agaricomycetes</taxon>
        <taxon>Agaricomycetidae</taxon>
        <taxon>Agaricales</taxon>
        <taxon>Marasmiineae</taxon>
        <taxon>Marasmiaceae</taxon>
        <taxon>Marasmius</taxon>
    </lineage>
</organism>
<dbReference type="OrthoDB" id="60422at2759"/>
<dbReference type="Gene3D" id="2.20.25.10">
    <property type="match status" value="1"/>
</dbReference>
<dbReference type="KEGG" id="more:E1B28_000351"/>
<proteinExistence type="inferred from homology"/>
<dbReference type="PANTHER" id="PTHR33797">
    <property type="entry name" value="ORGANIC HYDROPEROXIDE RESISTANCE PROTEIN-LIKE"/>
    <property type="match status" value="1"/>
</dbReference>
<gene>
    <name evidence="2" type="ORF">E1B28_000351</name>
</gene>
<dbReference type="PANTHER" id="PTHR33797:SF2">
    <property type="entry name" value="ORGANIC HYDROPEROXIDE RESISTANCE PROTEIN-LIKE"/>
    <property type="match status" value="1"/>
</dbReference>
<sequence>MFTAASCSALRAGARTFRPVTVTSSLLLRSYMTLKSTKYTVTATAQGSGRNGSVSSNGLNLNLALPKELGGTGNGENPEQLFAMGYAACFLGAIQAVAAQQGKKEMASRATVHATVAIGEPEGMPGFGLGVDIKVEGIDEELLKAGHEFCPYSRLGKEGILVRVSLA</sequence>
<dbReference type="EMBL" id="CM032181">
    <property type="protein sequence ID" value="KAG7098392.1"/>
    <property type="molecule type" value="Genomic_DNA"/>
</dbReference>
<comment type="similarity">
    <text evidence="1">Belongs to the OsmC/Ohr family.</text>
</comment>
<dbReference type="Gene3D" id="3.30.300.20">
    <property type="match status" value="1"/>
</dbReference>
<evidence type="ECO:0000256" key="1">
    <source>
        <dbReference type="ARBA" id="ARBA00007378"/>
    </source>
</evidence>
<dbReference type="InterPro" id="IPR019953">
    <property type="entry name" value="OHR"/>
</dbReference>
<evidence type="ECO:0008006" key="4">
    <source>
        <dbReference type="Google" id="ProtNLM"/>
    </source>
</evidence>